<evidence type="ECO:0000313" key="3">
    <source>
        <dbReference type="EMBL" id="JAS94120.1"/>
    </source>
</evidence>
<dbReference type="PANTHER" id="PTHR21354:SF0">
    <property type="entry name" value="ZINC FINGER PROTEIN 511"/>
    <property type="match status" value="1"/>
</dbReference>
<proteinExistence type="predicted"/>
<evidence type="ECO:0000313" key="5">
    <source>
        <dbReference type="EMBL" id="JAS98477.1"/>
    </source>
</evidence>
<dbReference type="EMBL" id="GECU01012033">
    <property type="protein sequence ID" value="JAS95673.1"/>
    <property type="molecule type" value="Transcribed_RNA"/>
</dbReference>
<protein>
    <recommendedName>
        <fullName evidence="2">C2H2-type domain-containing protein</fullName>
    </recommendedName>
</protein>
<dbReference type="PANTHER" id="PTHR21354">
    <property type="entry name" value="ZINC FINGER PROTEIN 511"/>
    <property type="match status" value="1"/>
</dbReference>
<dbReference type="EMBL" id="GECU01013586">
    <property type="protein sequence ID" value="JAS94120.1"/>
    <property type="molecule type" value="Transcribed_RNA"/>
</dbReference>
<evidence type="ECO:0000313" key="6">
    <source>
        <dbReference type="EMBL" id="JAT03332.1"/>
    </source>
</evidence>
<dbReference type="SMART" id="SM00355">
    <property type="entry name" value="ZnF_C2H2"/>
    <property type="match status" value="3"/>
</dbReference>
<dbReference type="InterPro" id="IPR039258">
    <property type="entry name" value="ZNF511"/>
</dbReference>
<sequence length="236" mass="26880">MTTSFANLRRLGVGKRVPEDPIFAAGDVLCHMFVRQGVVDIDDEQLCHEVVASFPCEVPGCQETFSALLDFEMHYNSRHRNICSQCRKPLPSAHLLDLHISESHDSFFAAQAERKPMFRCFVEDCSVVSKDISERRSHCIEVHNFPHDFRYDQSLKKGKKTNQQKKPEREGEAMAVDEVNQKKPTTKKAFTFGHSKQGKTFSSKPWHAQGKKPQNKPVPIEEMDTNDLMDTLPSCS</sequence>
<evidence type="ECO:0000256" key="1">
    <source>
        <dbReference type="SAM" id="MobiDB-lite"/>
    </source>
</evidence>
<dbReference type="EMBL" id="GECU01004375">
    <property type="protein sequence ID" value="JAT03332.1"/>
    <property type="molecule type" value="Transcribed_RNA"/>
</dbReference>
<dbReference type="EMBL" id="GECU01009229">
    <property type="protein sequence ID" value="JAS98477.1"/>
    <property type="molecule type" value="Transcribed_RNA"/>
</dbReference>
<feature type="region of interest" description="Disordered" evidence="1">
    <location>
        <begin position="153"/>
        <end position="236"/>
    </location>
</feature>
<name>A0A1B6J4M3_9HEMI</name>
<reference evidence="3" key="1">
    <citation type="submission" date="2015-11" db="EMBL/GenBank/DDBJ databases">
        <title>De novo transcriptome assembly of four potential Pierce s Disease insect vectors from Arizona vineyards.</title>
        <authorList>
            <person name="Tassone E.E."/>
        </authorList>
    </citation>
    <scope>NUCLEOTIDE SEQUENCE</scope>
</reference>
<gene>
    <name evidence="6" type="ORF">g.26169</name>
    <name evidence="4" type="ORF">g.26176</name>
    <name evidence="3" type="ORF">g.26179</name>
    <name evidence="5" type="ORF">g.26181</name>
</gene>
<organism evidence="3">
    <name type="scientific">Homalodisca liturata</name>
    <dbReference type="NCBI Taxonomy" id="320908"/>
    <lineage>
        <taxon>Eukaryota</taxon>
        <taxon>Metazoa</taxon>
        <taxon>Ecdysozoa</taxon>
        <taxon>Arthropoda</taxon>
        <taxon>Hexapoda</taxon>
        <taxon>Insecta</taxon>
        <taxon>Pterygota</taxon>
        <taxon>Neoptera</taxon>
        <taxon>Paraneoptera</taxon>
        <taxon>Hemiptera</taxon>
        <taxon>Auchenorrhyncha</taxon>
        <taxon>Membracoidea</taxon>
        <taxon>Cicadellidae</taxon>
        <taxon>Cicadellinae</taxon>
        <taxon>Proconiini</taxon>
        <taxon>Homalodisca</taxon>
    </lineage>
</organism>
<dbReference type="InterPro" id="IPR013087">
    <property type="entry name" value="Znf_C2H2_type"/>
</dbReference>
<dbReference type="AlphaFoldDB" id="A0A1B6J4M3"/>
<dbReference type="PROSITE" id="PS00028">
    <property type="entry name" value="ZINC_FINGER_C2H2_1"/>
    <property type="match status" value="1"/>
</dbReference>
<evidence type="ECO:0000313" key="4">
    <source>
        <dbReference type="EMBL" id="JAS95673.1"/>
    </source>
</evidence>
<evidence type="ECO:0000259" key="2">
    <source>
        <dbReference type="PROSITE" id="PS00028"/>
    </source>
</evidence>
<accession>A0A1B6J4M3</accession>
<feature type="domain" description="C2H2-type" evidence="2">
    <location>
        <begin position="56"/>
        <end position="79"/>
    </location>
</feature>